<feature type="transmembrane region" description="Helical" evidence="7">
    <location>
        <begin position="78"/>
        <end position="100"/>
    </location>
</feature>
<feature type="transmembrane region" description="Helical" evidence="7">
    <location>
        <begin position="135"/>
        <end position="157"/>
    </location>
</feature>
<keyword evidence="4 7" id="KW-1133">Transmembrane helix</keyword>
<feature type="transmembrane region" description="Helical" evidence="7">
    <location>
        <begin position="47"/>
        <end position="66"/>
    </location>
</feature>
<name>A0A5N6SYQ3_ASPPS</name>
<dbReference type="EMBL" id="ML743568">
    <property type="protein sequence ID" value="KAE8138909.1"/>
    <property type="molecule type" value="Genomic_DNA"/>
</dbReference>
<evidence type="ECO:0000313" key="8">
    <source>
        <dbReference type="EMBL" id="KAE8138909.1"/>
    </source>
</evidence>
<feature type="region of interest" description="Disordered" evidence="6">
    <location>
        <begin position="1"/>
        <end position="35"/>
    </location>
</feature>
<evidence type="ECO:0000256" key="3">
    <source>
        <dbReference type="ARBA" id="ARBA00022692"/>
    </source>
</evidence>
<dbReference type="AlphaFoldDB" id="A0A5N6SYQ3"/>
<dbReference type="RefSeq" id="XP_031914972.1">
    <property type="nucleotide sequence ID" value="XM_032059561.1"/>
</dbReference>
<dbReference type="Pfam" id="PF13520">
    <property type="entry name" value="AA_permease_2"/>
    <property type="match status" value="1"/>
</dbReference>
<evidence type="ECO:0000256" key="5">
    <source>
        <dbReference type="ARBA" id="ARBA00023136"/>
    </source>
</evidence>
<keyword evidence="9" id="KW-1185">Reference proteome</keyword>
<evidence type="ECO:0000256" key="4">
    <source>
        <dbReference type="ARBA" id="ARBA00022989"/>
    </source>
</evidence>
<feature type="transmembrane region" description="Helical" evidence="7">
    <location>
        <begin position="194"/>
        <end position="214"/>
    </location>
</feature>
<reference evidence="8 9" key="1">
    <citation type="submission" date="2019-04" db="EMBL/GenBank/DDBJ databases">
        <title>Friends and foes A comparative genomics study of 23 Aspergillus species from section Flavi.</title>
        <authorList>
            <consortium name="DOE Joint Genome Institute"/>
            <person name="Kjaerbolling I."/>
            <person name="Vesth T."/>
            <person name="Frisvad J.C."/>
            <person name="Nybo J.L."/>
            <person name="Theobald S."/>
            <person name="Kildgaard S."/>
            <person name="Isbrandt T."/>
            <person name="Kuo A."/>
            <person name="Sato A."/>
            <person name="Lyhne E.K."/>
            <person name="Kogle M.E."/>
            <person name="Wiebenga A."/>
            <person name="Kun R.S."/>
            <person name="Lubbers R.J."/>
            <person name="Makela M.R."/>
            <person name="Barry K."/>
            <person name="Chovatia M."/>
            <person name="Clum A."/>
            <person name="Daum C."/>
            <person name="Haridas S."/>
            <person name="He G."/>
            <person name="LaButti K."/>
            <person name="Lipzen A."/>
            <person name="Mondo S."/>
            <person name="Riley R."/>
            <person name="Salamov A."/>
            <person name="Simmons B.A."/>
            <person name="Magnuson J.K."/>
            <person name="Henrissat B."/>
            <person name="Mortensen U.H."/>
            <person name="Larsen T.O."/>
            <person name="Devries R.P."/>
            <person name="Grigoriev I.V."/>
            <person name="Machida M."/>
            <person name="Baker S.E."/>
            <person name="Andersen M.R."/>
        </authorList>
    </citation>
    <scope>NUCLEOTIDE SEQUENCE [LARGE SCALE GENOMIC DNA]</scope>
    <source>
        <strain evidence="8 9">CBS 117625</strain>
    </source>
</reference>
<evidence type="ECO:0000256" key="2">
    <source>
        <dbReference type="ARBA" id="ARBA00022448"/>
    </source>
</evidence>
<accession>A0A5N6SYQ3</accession>
<evidence type="ECO:0000256" key="1">
    <source>
        <dbReference type="ARBA" id="ARBA00004141"/>
    </source>
</evidence>
<feature type="compositionally biased region" description="Basic and acidic residues" evidence="6">
    <location>
        <begin position="1"/>
        <end position="11"/>
    </location>
</feature>
<organism evidence="8 9">
    <name type="scientific">Aspergillus pseudotamarii</name>
    <dbReference type="NCBI Taxonomy" id="132259"/>
    <lineage>
        <taxon>Eukaryota</taxon>
        <taxon>Fungi</taxon>
        <taxon>Dikarya</taxon>
        <taxon>Ascomycota</taxon>
        <taxon>Pezizomycotina</taxon>
        <taxon>Eurotiomycetes</taxon>
        <taxon>Eurotiomycetidae</taxon>
        <taxon>Eurotiales</taxon>
        <taxon>Aspergillaceae</taxon>
        <taxon>Aspergillus</taxon>
        <taxon>Aspergillus subgen. Circumdati</taxon>
    </lineage>
</organism>
<evidence type="ECO:0000256" key="6">
    <source>
        <dbReference type="SAM" id="MobiDB-lite"/>
    </source>
</evidence>
<dbReference type="GeneID" id="43643771"/>
<dbReference type="Proteomes" id="UP000325672">
    <property type="component" value="Unassembled WGS sequence"/>
</dbReference>
<feature type="transmembrane region" description="Helical" evidence="7">
    <location>
        <begin position="273"/>
        <end position="297"/>
    </location>
</feature>
<dbReference type="FunFam" id="1.20.1740.10:FF:000046">
    <property type="entry name" value="Amino-acid permease, putative"/>
    <property type="match status" value="1"/>
</dbReference>
<dbReference type="InterPro" id="IPR002293">
    <property type="entry name" value="AA/rel_permease1"/>
</dbReference>
<feature type="transmembrane region" description="Helical" evidence="7">
    <location>
        <begin position="474"/>
        <end position="493"/>
    </location>
</feature>
<keyword evidence="2" id="KW-0813">Transport</keyword>
<feature type="transmembrane region" description="Helical" evidence="7">
    <location>
        <begin position="374"/>
        <end position="396"/>
    </location>
</feature>
<keyword evidence="5 7" id="KW-0472">Membrane</keyword>
<evidence type="ECO:0000256" key="7">
    <source>
        <dbReference type="SAM" id="Phobius"/>
    </source>
</evidence>
<gene>
    <name evidence="8" type="ORF">BDV38DRAFT_281470</name>
</gene>
<feature type="transmembrane region" description="Helical" evidence="7">
    <location>
        <begin position="169"/>
        <end position="188"/>
    </location>
</feature>
<comment type="subcellular location">
    <subcellularLocation>
        <location evidence="1">Membrane</location>
        <topology evidence="1">Multi-pass membrane protein</topology>
    </subcellularLocation>
</comment>
<dbReference type="Gene3D" id="1.20.1740.10">
    <property type="entry name" value="Amino acid/polyamine transporter I"/>
    <property type="match status" value="1"/>
</dbReference>
<feature type="transmembrane region" description="Helical" evidence="7">
    <location>
        <begin position="324"/>
        <end position="347"/>
    </location>
</feature>
<dbReference type="PIRSF" id="PIRSF006060">
    <property type="entry name" value="AA_transporter"/>
    <property type="match status" value="1"/>
</dbReference>
<keyword evidence="3 7" id="KW-0812">Transmembrane</keyword>
<dbReference type="GO" id="GO:0015101">
    <property type="term" value="F:organic cation transmembrane transporter activity"/>
    <property type="evidence" value="ECO:0007669"/>
    <property type="project" value="UniProtKB-ARBA"/>
</dbReference>
<dbReference type="PANTHER" id="PTHR45649">
    <property type="entry name" value="AMINO-ACID PERMEASE BAT1"/>
    <property type="match status" value="1"/>
</dbReference>
<proteinExistence type="predicted"/>
<dbReference type="PANTHER" id="PTHR45649:SF7">
    <property type="entry name" value="CHOLINE TRANSPORT PROTEIN"/>
    <property type="match status" value="1"/>
</dbReference>
<evidence type="ECO:0000313" key="9">
    <source>
        <dbReference type="Proteomes" id="UP000325672"/>
    </source>
</evidence>
<protein>
    <submittedName>
        <fullName evidence="8">Amino acid/polyamine transporter I</fullName>
    </submittedName>
</protein>
<sequence length="510" mass="55687">MRELQDIEQKRSPQPQYGGHSPPAETRNDDADINGIIEGHPQLDRNFSVLSLIGIAFCMSNSWFGISASMITGIASGGTVLIIYGSIWITLVSMAVGASLSELASAMPNAGGQYIWVHELGPRRCAKFLSFLTGWLGYAGAIFASASVVLSLSQAILGMCEIKATHIVLTYELINFLCHILNCVGRILPTVAKISLYTSLGSFFIILITVPACARTHASAKFVFTNFVNSTGWSSDALAVVVGLVNPNWIFACLDSASHLSEEVPTPERNIPIAIFATIGIGFVTSWTYCISIFFAINDLDSLVNSPTGVPILELFNQALENKVGAICLETILVATGFGCIIACHTWQSRVCWAFSRDGGLPGHQWLSKVHDRLGVPLTAHVSSSMLVGALGLIYLGSSTAFNSMIISCISLLYVSYIIPILCLWYRKRSIRHGPFWLGRLGLFANVVTICWTMFSLVMYSFPATMPVQANNMNYVAVIYVVCMLIILVDWFLRGNRSFRSPVRAPEILQ</sequence>
<feature type="transmembrane region" description="Helical" evidence="7">
    <location>
        <begin position="402"/>
        <end position="426"/>
    </location>
</feature>
<dbReference type="OrthoDB" id="3257095at2759"/>
<feature type="transmembrane region" description="Helical" evidence="7">
    <location>
        <begin position="438"/>
        <end position="462"/>
    </location>
</feature>
<dbReference type="GO" id="GO:0016020">
    <property type="term" value="C:membrane"/>
    <property type="evidence" value="ECO:0007669"/>
    <property type="project" value="UniProtKB-SubCell"/>
</dbReference>